<dbReference type="AlphaFoldDB" id="A0A0E9WEB2"/>
<accession>A0A0E9WEB2</accession>
<sequence length="117" mass="13292">MQLLLHSTEILNYYNTVYCDDRICRLAENTDDTICWPAITARNDIGLEKGSAGLLSSFYVHSVTKRVLHFPCLYGLKKRTQIGTHLLQQGHLSLLITSLCLILYANKQKQAILNIKI</sequence>
<proteinExistence type="predicted"/>
<evidence type="ECO:0000313" key="1">
    <source>
        <dbReference type="EMBL" id="JAH87895.1"/>
    </source>
</evidence>
<reference evidence="1" key="1">
    <citation type="submission" date="2014-11" db="EMBL/GenBank/DDBJ databases">
        <authorList>
            <person name="Amaro Gonzalez C."/>
        </authorList>
    </citation>
    <scope>NUCLEOTIDE SEQUENCE</scope>
</reference>
<name>A0A0E9WEB2_ANGAN</name>
<protein>
    <submittedName>
        <fullName evidence="1">Uncharacterized protein</fullName>
    </submittedName>
</protein>
<reference evidence="1" key="2">
    <citation type="journal article" date="2015" name="Fish Shellfish Immunol.">
        <title>Early steps in the European eel (Anguilla anguilla)-Vibrio vulnificus interaction in the gills: Role of the RtxA13 toxin.</title>
        <authorList>
            <person name="Callol A."/>
            <person name="Pajuelo D."/>
            <person name="Ebbesson L."/>
            <person name="Teles M."/>
            <person name="MacKenzie S."/>
            <person name="Amaro C."/>
        </authorList>
    </citation>
    <scope>NUCLEOTIDE SEQUENCE</scope>
</reference>
<dbReference type="EMBL" id="GBXM01020682">
    <property type="protein sequence ID" value="JAH87895.1"/>
    <property type="molecule type" value="Transcribed_RNA"/>
</dbReference>
<organism evidence="1">
    <name type="scientific">Anguilla anguilla</name>
    <name type="common">European freshwater eel</name>
    <name type="synonym">Muraena anguilla</name>
    <dbReference type="NCBI Taxonomy" id="7936"/>
    <lineage>
        <taxon>Eukaryota</taxon>
        <taxon>Metazoa</taxon>
        <taxon>Chordata</taxon>
        <taxon>Craniata</taxon>
        <taxon>Vertebrata</taxon>
        <taxon>Euteleostomi</taxon>
        <taxon>Actinopterygii</taxon>
        <taxon>Neopterygii</taxon>
        <taxon>Teleostei</taxon>
        <taxon>Anguilliformes</taxon>
        <taxon>Anguillidae</taxon>
        <taxon>Anguilla</taxon>
    </lineage>
</organism>